<dbReference type="Gene3D" id="3.40.850.10">
    <property type="entry name" value="Kinesin motor domain"/>
    <property type="match status" value="1"/>
</dbReference>
<dbReference type="PRINTS" id="PR00380">
    <property type="entry name" value="KINESINHEAVY"/>
</dbReference>
<evidence type="ECO:0000256" key="3">
    <source>
        <dbReference type="SAM" id="MobiDB-lite"/>
    </source>
</evidence>
<proteinExistence type="inferred from homology"/>
<dbReference type="AlphaFoldDB" id="A0AA88GM56"/>
<feature type="domain" description="Kinesin motor" evidence="4">
    <location>
        <begin position="37"/>
        <end position="355"/>
    </location>
</feature>
<name>A0AA88GM56_NAELO</name>
<sequence length="798" mass="91612">MNTSLLQFSAPKHQLANQVQTFAPLKQAPLTVPDVPHLQVFVRLRDDGDLDIDSEVMKRVTCLGPETSQKQVFEKTTQGTFQAFFRGLSVLVFSIGATGTGKTYTMIGGKPEDQTMLFYDKRHPTSMQDEISLDGENRGIIPRTFEEIFSQIEQRKEDSLQVSASFVELYMDDAFDLVNDFSVADSVYKSGRESTMSISSFKSSSSSLSQALDERQKLEIRGGTNEQGFFVAGAKEVEISNAAEGKALVRHGVQKRRKRGHKLNQESSRSHAILTIKLFEKYEENGSMKKREISRMTIADLAGNERLNETETGDEGKQESIKINKDLSAFARCIASMAKSGHPISSRDNSLTKLLVGKTVKETKVVSILTFSPQRPDTSTKDFAKNVFCISKPSQDRIKGNNTSFTSSTQSSLSYHNEELLKLNDEMLTALKTEKCERQIDELIIREQVINDMNESMNCLETVLNQESEIKMQEMQEKHNLYRKQMAREISNLKTQLRESQQKYHDLQTNADIVGRKYIEKKEEITRLQSTLKELQENNERIQKQYEHLQQQYNQVQQQNENDNLITERLKSELERQREQYTVLLEQQQQKYEKILATQTQQHDSEKKGLLDKHQSEIEDYNSKITKLQKKLKKNDEYVAQIKEKMEELEQAKAEEEKAKASSSTSFFGKVVNSFFSSSSKSEDLPEEMTEILNCTTFEEINKYKVPLLLAFCKKHGMITKGQSTKKNDLINLILQFNQEPKMVVDLTDDESNQRKRKHDLKEDERLDESPSKKNKMDDAEEVVVVKKKTTKARRKKK</sequence>
<reference evidence="5 6" key="1">
    <citation type="journal article" date="2018" name="BMC Genomics">
        <title>The genome of Naegleria lovaniensis, the basis for a comparative approach to unravel pathogenicity factors of the human pathogenic amoeba N. fowleri.</title>
        <authorList>
            <person name="Liechti N."/>
            <person name="Schurch N."/>
            <person name="Bruggmann R."/>
            <person name="Wittwer M."/>
        </authorList>
    </citation>
    <scope>NUCLEOTIDE SEQUENCE [LARGE SCALE GENOMIC DNA]</scope>
    <source>
        <strain evidence="5 6">ATCC 30569</strain>
    </source>
</reference>
<dbReference type="SMART" id="SM00129">
    <property type="entry name" value="KISc"/>
    <property type="match status" value="1"/>
</dbReference>
<dbReference type="EMBL" id="PYSW02000020">
    <property type="protein sequence ID" value="KAG2383534.1"/>
    <property type="molecule type" value="Genomic_DNA"/>
</dbReference>
<dbReference type="PROSITE" id="PS50067">
    <property type="entry name" value="KINESIN_MOTOR_2"/>
    <property type="match status" value="1"/>
</dbReference>
<protein>
    <recommendedName>
        <fullName evidence="4">Kinesin motor domain-containing protein</fullName>
    </recommendedName>
</protein>
<dbReference type="SUPFAM" id="SSF52540">
    <property type="entry name" value="P-loop containing nucleoside triphosphate hydrolases"/>
    <property type="match status" value="1"/>
</dbReference>
<keyword evidence="1" id="KW-0067">ATP-binding</keyword>
<feature type="binding site" evidence="1">
    <location>
        <begin position="96"/>
        <end position="103"/>
    </location>
    <ligand>
        <name>ATP</name>
        <dbReference type="ChEBI" id="CHEBI:30616"/>
    </ligand>
</feature>
<organism evidence="5 6">
    <name type="scientific">Naegleria lovaniensis</name>
    <name type="common">Amoeba</name>
    <dbReference type="NCBI Taxonomy" id="51637"/>
    <lineage>
        <taxon>Eukaryota</taxon>
        <taxon>Discoba</taxon>
        <taxon>Heterolobosea</taxon>
        <taxon>Tetramitia</taxon>
        <taxon>Eutetramitia</taxon>
        <taxon>Vahlkampfiidae</taxon>
        <taxon>Naegleria</taxon>
    </lineage>
</organism>
<keyword evidence="1" id="KW-0505">Motor protein</keyword>
<dbReference type="Proteomes" id="UP000816034">
    <property type="component" value="Unassembled WGS sequence"/>
</dbReference>
<dbReference type="GO" id="GO:0003777">
    <property type="term" value="F:microtubule motor activity"/>
    <property type="evidence" value="ECO:0007669"/>
    <property type="project" value="InterPro"/>
</dbReference>
<comment type="similarity">
    <text evidence="1">Belongs to the TRAFAC class myosin-kinesin ATPase superfamily. Kinesin family.</text>
</comment>
<dbReference type="InterPro" id="IPR036961">
    <property type="entry name" value="Kinesin_motor_dom_sf"/>
</dbReference>
<dbReference type="PANTHER" id="PTHR24115">
    <property type="entry name" value="KINESIN-RELATED"/>
    <property type="match status" value="1"/>
</dbReference>
<accession>A0AA88GM56</accession>
<evidence type="ECO:0000256" key="1">
    <source>
        <dbReference type="PROSITE-ProRule" id="PRU00283"/>
    </source>
</evidence>
<dbReference type="GeneID" id="68096660"/>
<dbReference type="InterPro" id="IPR027640">
    <property type="entry name" value="Kinesin-like_fam"/>
</dbReference>
<feature type="compositionally biased region" description="Basic and acidic residues" evidence="3">
    <location>
        <begin position="760"/>
        <end position="778"/>
    </location>
</feature>
<evidence type="ECO:0000313" key="5">
    <source>
        <dbReference type="EMBL" id="KAG2383534.1"/>
    </source>
</evidence>
<evidence type="ECO:0000256" key="2">
    <source>
        <dbReference type="SAM" id="Coils"/>
    </source>
</evidence>
<dbReference type="Pfam" id="PF00225">
    <property type="entry name" value="Kinesin"/>
    <property type="match status" value="1"/>
</dbReference>
<feature type="compositionally biased region" description="Basic residues" evidence="3">
    <location>
        <begin position="786"/>
        <end position="798"/>
    </location>
</feature>
<feature type="coiled-coil region" evidence="2">
    <location>
        <begin position="465"/>
        <end position="666"/>
    </location>
</feature>
<gene>
    <name evidence="5" type="ORF">C9374_004205</name>
</gene>
<comment type="caution">
    <text evidence="5">The sequence shown here is derived from an EMBL/GenBank/DDBJ whole genome shotgun (WGS) entry which is preliminary data.</text>
</comment>
<dbReference type="InterPro" id="IPR027417">
    <property type="entry name" value="P-loop_NTPase"/>
</dbReference>
<dbReference type="GO" id="GO:0008017">
    <property type="term" value="F:microtubule binding"/>
    <property type="evidence" value="ECO:0007669"/>
    <property type="project" value="InterPro"/>
</dbReference>
<dbReference type="RefSeq" id="XP_044549213.1">
    <property type="nucleotide sequence ID" value="XM_044693819.1"/>
</dbReference>
<dbReference type="GO" id="GO:0007018">
    <property type="term" value="P:microtubule-based movement"/>
    <property type="evidence" value="ECO:0007669"/>
    <property type="project" value="InterPro"/>
</dbReference>
<evidence type="ECO:0000259" key="4">
    <source>
        <dbReference type="PROSITE" id="PS50067"/>
    </source>
</evidence>
<keyword evidence="1" id="KW-0547">Nucleotide-binding</keyword>
<keyword evidence="2" id="KW-0175">Coiled coil</keyword>
<dbReference type="InterPro" id="IPR001752">
    <property type="entry name" value="Kinesin_motor_dom"/>
</dbReference>
<dbReference type="GO" id="GO:0005524">
    <property type="term" value="F:ATP binding"/>
    <property type="evidence" value="ECO:0007669"/>
    <property type="project" value="UniProtKB-UniRule"/>
</dbReference>
<evidence type="ECO:0000313" key="6">
    <source>
        <dbReference type="Proteomes" id="UP000816034"/>
    </source>
</evidence>
<keyword evidence="6" id="KW-1185">Reference proteome</keyword>
<feature type="region of interest" description="Disordered" evidence="3">
    <location>
        <begin position="745"/>
        <end position="798"/>
    </location>
</feature>